<evidence type="ECO:0000259" key="2">
    <source>
        <dbReference type="Pfam" id="PF14016"/>
    </source>
</evidence>
<reference evidence="3 4" key="1">
    <citation type="submission" date="2016-10" db="EMBL/GenBank/DDBJ databases">
        <authorList>
            <person name="de Groot N.N."/>
        </authorList>
    </citation>
    <scope>NUCLEOTIDE SEQUENCE [LARGE SCALE GENOMIC DNA]</scope>
    <source>
        <strain evidence="3 4">CGMCC 4.1859</strain>
    </source>
</reference>
<dbReference type="OrthoDB" id="3784430at2"/>
<keyword evidence="1" id="KW-0732">Signal</keyword>
<name>A0A1G7CAR0_9ACTN</name>
<feature type="signal peptide" evidence="1">
    <location>
        <begin position="1"/>
        <end position="30"/>
    </location>
</feature>
<evidence type="ECO:0000313" key="4">
    <source>
        <dbReference type="Proteomes" id="UP000198614"/>
    </source>
</evidence>
<evidence type="ECO:0000256" key="1">
    <source>
        <dbReference type="SAM" id="SignalP"/>
    </source>
</evidence>
<sequence length="175" mass="18011">MRSLLGTRAARLTVTALAALALTGTAAATAEAGTAKQSATPRACVTKDLKLTTNFESQAGGYIRVVAKAREGVTCRLDGVYPSASFGSSASTAVHPAEQAVSEGITLSGNKAAYAGINPKSTGDNGGIEFDRLHLSVYGDELNSVTLKLSESVTVDRPIATNWHARSADAVPFAN</sequence>
<gene>
    <name evidence="3" type="ORF">SAMN05216260_101427</name>
</gene>
<dbReference type="AlphaFoldDB" id="A0A1G7CAR0"/>
<evidence type="ECO:0000313" key="3">
    <source>
        <dbReference type="EMBL" id="SDE35800.1"/>
    </source>
</evidence>
<protein>
    <recommendedName>
        <fullName evidence="2">DUF4232 domain-containing protein</fullName>
    </recommendedName>
</protein>
<proteinExistence type="predicted"/>
<feature type="domain" description="DUF4232" evidence="2">
    <location>
        <begin position="44"/>
        <end position="157"/>
    </location>
</feature>
<feature type="chain" id="PRO_5038375514" description="DUF4232 domain-containing protein" evidence="1">
    <location>
        <begin position="31"/>
        <end position="175"/>
    </location>
</feature>
<dbReference type="Proteomes" id="UP000198614">
    <property type="component" value="Unassembled WGS sequence"/>
</dbReference>
<dbReference type="Pfam" id="PF14016">
    <property type="entry name" value="DUF4232"/>
    <property type="match status" value="1"/>
</dbReference>
<accession>A0A1G7CAR0</accession>
<dbReference type="EMBL" id="FNAX01000001">
    <property type="protein sequence ID" value="SDE35800.1"/>
    <property type="molecule type" value="Genomic_DNA"/>
</dbReference>
<dbReference type="InterPro" id="IPR025326">
    <property type="entry name" value="DUF4232"/>
</dbReference>
<organism evidence="3 4">
    <name type="scientific">Streptomyces griseoaurantiacus</name>
    <dbReference type="NCBI Taxonomy" id="68213"/>
    <lineage>
        <taxon>Bacteria</taxon>
        <taxon>Bacillati</taxon>
        <taxon>Actinomycetota</taxon>
        <taxon>Actinomycetes</taxon>
        <taxon>Kitasatosporales</taxon>
        <taxon>Streptomycetaceae</taxon>
        <taxon>Streptomyces</taxon>
        <taxon>Streptomyces aurantiacus group</taxon>
    </lineage>
</organism>